<evidence type="ECO:0000313" key="2">
    <source>
        <dbReference type="EMBL" id="GAA0241807.1"/>
    </source>
</evidence>
<keyword evidence="3" id="KW-1185">Reference proteome</keyword>
<dbReference type="EMBL" id="BAAAGX010000010">
    <property type="protein sequence ID" value="GAA0241807.1"/>
    <property type="molecule type" value="Genomic_DNA"/>
</dbReference>
<dbReference type="Proteomes" id="UP001500967">
    <property type="component" value="Unassembled WGS sequence"/>
</dbReference>
<sequence>MSSSTLLSTPRATGSGSRTLNRPARATARLTTPAAGHDGRTSADCPPNCDYCSGPETD</sequence>
<dbReference type="RefSeq" id="WP_344649325.1">
    <property type="nucleotide sequence ID" value="NZ_BAAAGX010000010.1"/>
</dbReference>
<accession>A0ABP3DT06</accession>
<evidence type="ECO:0000256" key="1">
    <source>
        <dbReference type="SAM" id="MobiDB-lite"/>
    </source>
</evidence>
<feature type="region of interest" description="Disordered" evidence="1">
    <location>
        <begin position="1"/>
        <end position="48"/>
    </location>
</feature>
<reference evidence="3" key="1">
    <citation type="journal article" date="2019" name="Int. J. Syst. Evol. Microbiol.">
        <title>The Global Catalogue of Microorganisms (GCM) 10K type strain sequencing project: providing services to taxonomists for standard genome sequencing and annotation.</title>
        <authorList>
            <consortium name="The Broad Institute Genomics Platform"/>
            <consortium name="The Broad Institute Genome Sequencing Center for Infectious Disease"/>
            <person name="Wu L."/>
            <person name="Ma J."/>
        </authorList>
    </citation>
    <scope>NUCLEOTIDE SEQUENCE [LARGE SCALE GENOMIC DNA]</scope>
    <source>
        <strain evidence="3">JCM 10425</strain>
    </source>
</reference>
<protein>
    <submittedName>
        <fullName evidence="2">Uncharacterized protein</fullName>
    </submittedName>
</protein>
<organism evidence="2 3">
    <name type="scientific">Cryptosporangium japonicum</name>
    <dbReference type="NCBI Taxonomy" id="80872"/>
    <lineage>
        <taxon>Bacteria</taxon>
        <taxon>Bacillati</taxon>
        <taxon>Actinomycetota</taxon>
        <taxon>Actinomycetes</taxon>
        <taxon>Cryptosporangiales</taxon>
        <taxon>Cryptosporangiaceae</taxon>
        <taxon>Cryptosporangium</taxon>
    </lineage>
</organism>
<gene>
    <name evidence="2" type="ORF">GCM10009539_29020</name>
</gene>
<proteinExistence type="predicted"/>
<evidence type="ECO:0000313" key="3">
    <source>
        <dbReference type="Proteomes" id="UP001500967"/>
    </source>
</evidence>
<name>A0ABP3DT06_9ACTN</name>
<comment type="caution">
    <text evidence="2">The sequence shown here is derived from an EMBL/GenBank/DDBJ whole genome shotgun (WGS) entry which is preliminary data.</text>
</comment>
<feature type="compositionally biased region" description="Low complexity" evidence="1">
    <location>
        <begin position="18"/>
        <end position="35"/>
    </location>
</feature>
<feature type="compositionally biased region" description="Polar residues" evidence="1">
    <location>
        <begin position="1"/>
        <end position="17"/>
    </location>
</feature>